<dbReference type="Proteomes" id="UP001280121">
    <property type="component" value="Unassembled WGS sequence"/>
</dbReference>
<organism evidence="1 2">
    <name type="scientific">Dipteronia dyeriana</name>
    <dbReference type="NCBI Taxonomy" id="168575"/>
    <lineage>
        <taxon>Eukaryota</taxon>
        <taxon>Viridiplantae</taxon>
        <taxon>Streptophyta</taxon>
        <taxon>Embryophyta</taxon>
        <taxon>Tracheophyta</taxon>
        <taxon>Spermatophyta</taxon>
        <taxon>Magnoliopsida</taxon>
        <taxon>eudicotyledons</taxon>
        <taxon>Gunneridae</taxon>
        <taxon>Pentapetalae</taxon>
        <taxon>rosids</taxon>
        <taxon>malvids</taxon>
        <taxon>Sapindales</taxon>
        <taxon>Sapindaceae</taxon>
        <taxon>Hippocastanoideae</taxon>
        <taxon>Acereae</taxon>
        <taxon>Dipteronia</taxon>
    </lineage>
</organism>
<comment type="caution">
    <text evidence="1">The sequence shown here is derived from an EMBL/GenBank/DDBJ whole genome shotgun (WGS) entry which is preliminary data.</text>
</comment>
<sequence length="337" mass="38819">MSGRSLCDITLGEIHMFTLAPLDKLCVTQRVFSKMLRKEDNLRKKRFFLATKRIESTSTTGKWIEDPRTNRTNALPADNKDITQIADEVPSDADIESIFSEQDDVNLYTTFMIQDSDDSSASSKFSDFSEPNLPSKAYQVTNKSDLSLSPQIQVQILVEKYSKPIPVIAYFDTGVHSTMMNLRVPPPDAWKKKDNEFLATDGQAMVFPLQALYGLVHDLTSYNANLRNFLQWFNPLPVWDNELTKLMGQYHLWKMVTEMAAKVSCIWIFHRPYHYNPHTKLLWASNISYEWDTSYDYEKLYPLCSKIPLFNFLCDVNGDTTDVHFILPGVPRDPSRN</sequence>
<dbReference type="EMBL" id="JANJYI010000005">
    <property type="protein sequence ID" value="KAK2650044.1"/>
    <property type="molecule type" value="Genomic_DNA"/>
</dbReference>
<evidence type="ECO:0000313" key="2">
    <source>
        <dbReference type="Proteomes" id="UP001280121"/>
    </source>
</evidence>
<gene>
    <name evidence="1" type="ORF">Ddye_017533</name>
</gene>
<keyword evidence="2" id="KW-1185">Reference proteome</keyword>
<accession>A0AAD9U9R4</accession>
<evidence type="ECO:0000313" key="1">
    <source>
        <dbReference type="EMBL" id="KAK2650044.1"/>
    </source>
</evidence>
<protein>
    <submittedName>
        <fullName evidence="1">Uncharacterized protein</fullName>
    </submittedName>
</protein>
<name>A0AAD9U9R4_9ROSI</name>
<proteinExistence type="predicted"/>
<reference evidence="1" key="1">
    <citation type="journal article" date="2023" name="Plant J.">
        <title>Genome sequences and population genomics provide insights into the demographic history, inbreeding, and mutation load of two 'living fossil' tree species of Dipteronia.</title>
        <authorList>
            <person name="Feng Y."/>
            <person name="Comes H.P."/>
            <person name="Chen J."/>
            <person name="Zhu S."/>
            <person name="Lu R."/>
            <person name="Zhang X."/>
            <person name="Li P."/>
            <person name="Qiu J."/>
            <person name="Olsen K.M."/>
            <person name="Qiu Y."/>
        </authorList>
    </citation>
    <scope>NUCLEOTIDE SEQUENCE</scope>
    <source>
        <strain evidence="1">KIB01</strain>
    </source>
</reference>
<dbReference type="AlphaFoldDB" id="A0AAD9U9R4"/>